<dbReference type="KEGG" id="rmar:GBA65_16050"/>
<dbReference type="GO" id="GO:0004190">
    <property type="term" value="F:aspartic-type endopeptidase activity"/>
    <property type="evidence" value="ECO:0007669"/>
    <property type="project" value="UniProtKB-UniRule"/>
</dbReference>
<feature type="transmembrane region" description="Helical" evidence="9">
    <location>
        <begin position="111"/>
        <end position="138"/>
    </location>
</feature>
<evidence type="ECO:0000256" key="9">
    <source>
        <dbReference type="HAMAP-Rule" id="MF_00161"/>
    </source>
</evidence>
<dbReference type="InterPro" id="IPR001872">
    <property type="entry name" value="Peptidase_A8"/>
</dbReference>
<feature type="active site" evidence="9">
    <location>
        <position position="186"/>
    </location>
</feature>
<proteinExistence type="inferred from homology"/>
<dbReference type="EMBL" id="CP045121">
    <property type="protein sequence ID" value="QIN79792.1"/>
    <property type="molecule type" value="Genomic_DNA"/>
</dbReference>
<evidence type="ECO:0000256" key="5">
    <source>
        <dbReference type="ARBA" id="ARBA00022750"/>
    </source>
</evidence>
<gene>
    <name evidence="9 12" type="primary">lspA</name>
    <name evidence="12" type="ORF">GBA65_16050</name>
</gene>
<dbReference type="GO" id="GO:0006508">
    <property type="term" value="P:proteolysis"/>
    <property type="evidence" value="ECO:0007669"/>
    <property type="project" value="UniProtKB-KW"/>
</dbReference>
<feature type="transmembrane region" description="Helical" evidence="9">
    <location>
        <begin position="61"/>
        <end position="79"/>
    </location>
</feature>
<organism evidence="12 13">
    <name type="scientific">Rubrobacter marinus</name>
    <dbReference type="NCBI Taxonomy" id="2653852"/>
    <lineage>
        <taxon>Bacteria</taxon>
        <taxon>Bacillati</taxon>
        <taxon>Actinomycetota</taxon>
        <taxon>Rubrobacteria</taxon>
        <taxon>Rubrobacterales</taxon>
        <taxon>Rubrobacteraceae</taxon>
        <taxon>Rubrobacter</taxon>
    </lineage>
</organism>
<keyword evidence="3 9" id="KW-0645">Protease</keyword>
<keyword evidence="5 9" id="KW-0064">Aspartyl protease</keyword>
<comment type="subcellular location">
    <subcellularLocation>
        <location evidence="9">Cell membrane</location>
        <topology evidence="9">Multi-pass membrane protein</topology>
    </subcellularLocation>
</comment>
<feature type="region of interest" description="Disordered" evidence="11">
    <location>
        <begin position="12"/>
        <end position="53"/>
    </location>
</feature>
<dbReference type="PANTHER" id="PTHR33695:SF1">
    <property type="entry name" value="LIPOPROTEIN SIGNAL PEPTIDASE"/>
    <property type="match status" value="1"/>
</dbReference>
<evidence type="ECO:0000256" key="10">
    <source>
        <dbReference type="RuleBase" id="RU004181"/>
    </source>
</evidence>
<dbReference type="HAMAP" id="MF_00161">
    <property type="entry name" value="LspA"/>
    <property type="match status" value="1"/>
</dbReference>
<accession>A0A6G8Q006</accession>
<comment type="caution">
    <text evidence="9">Lacks conserved residue(s) required for the propagation of feature annotation.</text>
</comment>
<evidence type="ECO:0000256" key="3">
    <source>
        <dbReference type="ARBA" id="ARBA00022670"/>
    </source>
</evidence>
<evidence type="ECO:0000313" key="13">
    <source>
        <dbReference type="Proteomes" id="UP000502706"/>
    </source>
</evidence>
<comment type="pathway">
    <text evidence="9">Protein modification; lipoprotein biosynthesis (signal peptide cleavage).</text>
</comment>
<protein>
    <recommendedName>
        <fullName evidence="9">Lipoprotein signal peptidase</fullName>
        <ecNumber evidence="9">3.4.23.36</ecNumber>
    </recommendedName>
    <alternativeName>
        <fullName evidence="9">Prolipoprotein signal peptidase</fullName>
    </alternativeName>
    <alternativeName>
        <fullName evidence="9">Signal peptidase II</fullName>
        <shortName evidence="9">SPase II</shortName>
    </alternativeName>
</protein>
<evidence type="ECO:0000256" key="6">
    <source>
        <dbReference type="ARBA" id="ARBA00022801"/>
    </source>
</evidence>
<dbReference type="Pfam" id="PF01252">
    <property type="entry name" value="Peptidase_A8"/>
    <property type="match status" value="1"/>
</dbReference>
<feature type="transmembrane region" description="Helical" evidence="9">
    <location>
        <begin position="178"/>
        <end position="201"/>
    </location>
</feature>
<keyword evidence="13" id="KW-1185">Reference proteome</keyword>
<dbReference type="AlphaFoldDB" id="A0A6G8Q006"/>
<keyword evidence="2 9" id="KW-1003">Cell membrane</keyword>
<comment type="function">
    <text evidence="9">This protein specifically catalyzes the removal of signal peptides from prolipoproteins.</text>
</comment>
<dbReference type="NCBIfam" id="TIGR00077">
    <property type="entry name" value="lspA"/>
    <property type="match status" value="1"/>
</dbReference>
<evidence type="ECO:0000256" key="1">
    <source>
        <dbReference type="ARBA" id="ARBA00006139"/>
    </source>
</evidence>
<dbReference type="Proteomes" id="UP000502706">
    <property type="component" value="Chromosome"/>
</dbReference>
<evidence type="ECO:0000256" key="11">
    <source>
        <dbReference type="SAM" id="MobiDB-lite"/>
    </source>
</evidence>
<evidence type="ECO:0000256" key="8">
    <source>
        <dbReference type="ARBA" id="ARBA00023136"/>
    </source>
</evidence>
<dbReference type="GO" id="GO:0005886">
    <property type="term" value="C:plasma membrane"/>
    <property type="evidence" value="ECO:0007669"/>
    <property type="project" value="UniProtKB-SubCell"/>
</dbReference>
<dbReference type="EC" id="3.4.23.36" evidence="9"/>
<feature type="active site" evidence="9">
    <location>
        <position position="172"/>
    </location>
</feature>
<evidence type="ECO:0000256" key="2">
    <source>
        <dbReference type="ARBA" id="ARBA00022475"/>
    </source>
</evidence>
<keyword evidence="8 9" id="KW-0472">Membrane</keyword>
<dbReference type="UniPathway" id="UPA00665"/>
<keyword evidence="4 9" id="KW-0812">Transmembrane</keyword>
<evidence type="ECO:0000313" key="12">
    <source>
        <dbReference type="EMBL" id="QIN79792.1"/>
    </source>
</evidence>
<sequence length="215" mass="22367">MKLYSWPRARASVRRRKAGGSRGPSPAPKGLCYDQRGRESTSRAHPRLVPGAPPPVSRRTALLGALVLALAVFAVDQGLKRLVEGSMRLGESIPLIDGVLHLTFIKNPGGAFGILGGQAGILLLGSAVAVAFVLWMLLAGEPTRATTAGCGLILGGAAGNLVDRILEGEVTDYVDLRVWPIFNAADVAIVLGVGLLLLAALRPEGDAKPSKEAAP</sequence>
<keyword evidence="7 9" id="KW-1133">Transmembrane helix</keyword>
<comment type="catalytic activity">
    <reaction evidence="9">
        <text>Release of signal peptides from bacterial membrane prolipoproteins. Hydrolyzes -Xaa-Yaa-Zaa-|-(S,diacylglyceryl)Cys-, in which Xaa is hydrophobic (preferably Leu), and Yaa (Ala or Ser) and Zaa (Gly or Ala) have small, neutral side chains.</text>
        <dbReference type="EC" id="3.4.23.36"/>
    </reaction>
</comment>
<name>A0A6G8Q006_9ACTN</name>
<reference evidence="12 13" key="1">
    <citation type="submission" date="2019-10" db="EMBL/GenBank/DDBJ databases">
        <title>Rubrobacter sp nov SCSIO 52915 isolated from a deep-sea sediment in the South China Sea.</title>
        <authorList>
            <person name="Chen R.W."/>
        </authorList>
    </citation>
    <scope>NUCLEOTIDE SEQUENCE [LARGE SCALE GENOMIC DNA]</scope>
    <source>
        <strain evidence="12 13">SCSIO 52915</strain>
    </source>
</reference>
<comment type="similarity">
    <text evidence="1 9 10">Belongs to the peptidase A8 family.</text>
</comment>
<keyword evidence="6 9" id="KW-0378">Hydrolase</keyword>
<dbReference type="PRINTS" id="PR00781">
    <property type="entry name" value="LIPOSIGPTASE"/>
</dbReference>
<evidence type="ECO:0000256" key="4">
    <source>
        <dbReference type="ARBA" id="ARBA00022692"/>
    </source>
</evidence>
<dbReference type="PANTHER" id="PTHR33695">
    <property type="entry name" value="LIPOPROTEIN SIGNAL PEPTIDASE"/>
    <property type="match status" value="1"/>
</dbReference>
<evidence type="ECO:0000256" key="7">
    <source>
        <dbReference type="ARBA" id="ARBA00022989"/>
    </source>
</evidence>